<name>A0AAD6E3Z0_9EURO</name>
<evidence type="ECO:0000313" key="1">
    <source>
        <dbReference type="EMBL" id="KAJ5600276.1"/>
    </source>
</evidence>
<organism evidence="1 2">
    <name type="scientific">Penicillium hetheringtonii</name>
    <dbReference type="NCBI Taxonomy" id="911720"/>
    <lineage>
        <taxon>Eukaryota</taxon>
        <taxon>Fungi</taxon>
        <taxon>Dikarya</taxon>
        <taxon>Ascomycota</taxon>
        <taxon>Pezizomycotina</taxon>
        <taxon>Eurotiomycetes</taxon>
        <taxon>Eurotiomycetidae</taxon>
        <taxon>Eurotiales</taxon>
        <taxon>Aspergillaceae</taxon>
        <taxon>Penicillium</taxon>
    </lineage>
</organism>
<protein>
    <submittedName>
        <fullName evidence="1">Uncharacterized protein</fullName>
    </submittedName>
</protein>
<proteinExistence type="predicted"/>
<dbReference type="Proteomes" id="UP001216150">
    <property type="component" value="Unassembled WGS sequence"/>
</dbReference>
<dbReference type="EMBL" id="JAQJAC010000001">
    <property type="protein sequence ID" value="KAJ5600276.1"/>
    <property type="molecule type" value="Genomic_DNA"/>
</dbReference>
<gene>
    <name evidence="1" type="ORF">N7450_001343</name>
</gene>
<evidence type="ECO:0000313" key="2">
    <source>
        <dbReference type="Proteomes" id="UP001216150"/>
    </source>
</evidence>
<comment type="caution">
    <text evidence="1">The sequence shown here is derived from an EMBL/GenBank/DDBJ whole genome shotgun (WGS) entry which is preliminary data.</text>
</comment>
<sequence>MENEGFDRPFRFIVTGQYLAIHYNGSGFEINRDYHARGSLFYISNDEKKIIHNRTFIADLYDYPDYEGDVFFIGKESHYLAQDGQWTGNIKDAIKVQIDPEGDYGEAEPPIHPSISHPIIDVDNPISADGIDLYHPDKLFSLYLINGDSLWLGDAREFDNALYFGPNQYSDGIPFQLSKHEGKTRIRSHDGKYMTAMMEDSLASHLDEGCKQHTKFSQCSHCKGWYTLGFSVEPQECLSLVPRGLPSMFVLYDGLFYYKVAERIIRVEKIDDASLFQFVG</sequence>
<accession>A0AAD6E3Z0</accession>
<keyword evidence="2" id="KW-1185">Reference proteome</keyword>
<reference evidence="1 2" key="1">
    <citation type="journal article" date="2023" name="IMA Fungus">
        <title>Comparative genomic study of the Penicillium genus elucidates a diverse pangenome and 15 lateral gene transfer events.</title>
        <authorList>
            <person name="Petersen C."/>
            <person name="Sorensen T."/>
            <person name="Nielsen M.R."/>
            <person name="Sondergaard T.E."/>
            <person name="Sorensen J.L."/>
            <person name="Fitzpatrick D.A."/>
            <person name="Frisvad J.C."/>
            <person name="Nielsen K.L."/>
        </authorList>
    </citation>
    <scope>NUCLEOTIDE SEQUENCE [LARGE SCALE GENOMIC DNA]</scope>
    <source>
        <strain evidence="1 2">IBT 29057</strain>
    </source>
</reference>
<dbReference type="AlphaFoldDB" id="A0AAD6E3Z0"/>